<dbReference type="GeneID" id="94839240"/>
<dbReference type="AlphaFoldDB" id="A0A1J4K5U6"/>
<dbReference type="RefSeq" id="XP_068359384.1">
    <property type="nucleotide sequence ID" value="XM_068504536.1"/>
</dbReference>
<gene>
    <name evidence="2" type="ORF">TRFO_25723</name>
</gene>
<evidence type="ECO:0000256" key="1">
    <source>
        <dbReference type="SAM" id="MobiDB-lite"/>
    </source>
</evidence>
<organism evidence="2 3">
    <name type="scientific">Tritrichomonas foetus</name>
    <dbReference type="NCBI Taxonomy" id="1144522"/>
    <lineage>
        <taxon>Eukaryota</taxon>
        <taxon>Metamonada</taxon>
        <taxon>Parabasalia</taxon>
        <taxon>Tritrichomonadida</taxon>
        <taxon>Tritrichomonadidae</taxon>
        <taxon>Tritrichomonas</taxon>
    </lineage>
</organism>
<sequence length="240" mass="27773">MSRIEPLDVQWQKAKRDYPYLTHPHPLEFHLIFPDFQDTEYSIFVDSAYPETPPTLTRNEDPFTPSLITYWSPSFTLTHVIQNLHLYEMSKDSQKIKGSPPLKRSVPPVLSPTSEKPRTHSFREFREKLNFVPKMVNEDRIGKSSAKKVPRPPSRNLNTTADLIASDNNSSGMNDSLNYSIGDHTNDSVNNSLNENENESENSEYENAINELKARFRKKEINMNQFIAEFSKLQALKQKR</sequence>
<dbReference type="VEuPathDB" id="TrichDB:TRFO_25723"/>
<feature type="region of interest" description="Disordered" evidence="1">
    <location>
        <begin position="165"/>
        <end position="205"/>
    </location>
</feature>
<dbReference type="EMBL" id="MLAK01000731">
    <property type="protein sequence ID" value="OHT06248.1"/>
    <property type="molecule type" value="Genomic_DNA"/>
</dbReference>
<protein>
    <submittedName>
        <fullName evidence="2">Uncharacterized protein</fullName>
    </submittedName>
</protein>
<reference evidence="2" key="1">
    <citation type="submission" date="2016-10" db="EMBL/GenBank/DDBJ databases">
        <authorList>
            <person name="Benchimol M."/>
            <person name="Almeida L.G."/>
            <person name="Vasconcelos A.T."/>
            <person name="Perreira-Neves A."/>
            <person name="Rosa I.A."/>
            <person name="Tasca T."/>
            <person name="Bogo M.R."/>
            <person name="de Souza W."/>
        </authorList>
    </citation>
    <scope>NUCLEOTIDE SEQUENCE [LARGE SCALE GENOMIC DNA]</scope>
    <source>
        <strain evidence="2">K</strain>
    </source>
</reference>
<proteinExistence type="predicted"/>
<evidence type="ECO:0000313" key="3">
    <source>
        <dbReference type="Proteomes" id="UP000179807"/>
    </source>
</evidence>
<feature type="region of interest" description="Disordered" evidence="1">
    <location>
        <begin position="94"/>
        <end position="119"/>
    </location>
</feature>
<dbReference type="Proteomes" id="UP000179807">
    <property type="component" value="Unassembled WGS sequence"/>
</dbReference>
<accession>A0A1J4K5U6</accession>
<feature type="compositionally biased region" description="Polar residues" evidence="1">
    <location>
        <begin position="165"/>
        <end position="179"/>
    </location>
</feature>
<evidence type="ECO:0000313" key="2">
    <source>
        <dbReference type="EMBL" id="OHT06248.1"/>
    </source>
</evidence>
<name>A0A1J4K5U6_9EUKA</name>
<keyword evidence="3" id="KW-1185">Reference proteome</keyword>
<comment type="caution">
    <text evidence="2">The sequence shown here is derived from an EMBL/GenBank/DDBJ whole genome shotgun (WGS) entry which is preliminary data.</text>
</comment>